<protein>
    <recommendedName>
        <fullName evidence="4">DUF996 domain-containing protein</fullName>
    </recommendedName>
</protein>
<feature type="transmembrane region" description="Helical" evidence="1">
    <location>
        <begin position="45"/>
        <end position="67"/>
    </location>
</feature>
<comment type="caution">
    <text evidence="2">The sequence shown here is derived from an EMBL/GenBank/DDBJ whole genome shotgun (WGS) entry which is preliminary data.</text>
</comment>
<sequence length="240" mass="27003">MEIVSISENSTLAKSKKMMFWGFLGYIILSLLVCCIPIIVVFPSISIIIVLAGLVCIVVVFVGLYDFSKIANTFIFRYGIYVILLSIGYQFFAPLMLGFLGIGDIMFSDTQPYVILGIVVLLGVAILILSMYLQYKMSIEMSFLTDIKAFITSYKLYVIYVVGFVLLCVAFIFMFVDFLNSGAFLVSASLFVKFMEAYRFASMILIGILLLLFCVGIVSLGFLILGLFRIEYTKVRERIK</sequence>
<evidence type="ECO:0000313" key="3">
    <source>
        <dbReference type="Proteomes" id="UP000256514"/>
    </source>
</evidence>
<dbReference type="RefSeq" id="WP_115571312.1">
    <property type="nucleotide sequence ID" value="NZ_NXLT01000005.1"/>
</dbReference>
<reference evidence="2 3" key="1">
    <citation type="submission" date="2018-04" db="EMBL/GenBank/DDBJ databases">
        <title>Novel Campyloabacter and Helicobacter Species and Strains.</title>
        <authorList>
            <person name="Mannion A.J."/>
            <person name="Shen Z."/>
            <person name="Fox J.G."/>
        </authorList>
    </citation>
    <scope>NUCLEOTIDE SEQUENCE [LARGE SCALE GENOMIC DNA]</scope>
    <source>
        <strain evidence="2 3">MIT 12-6600</strain>
    </source>
</reference>
<dbReference type="OrthoDB" id="9937798at2"/>
<dbReference type="Proteomes" id="UP000256514">
    <property type="component" value="Unassembled WGS sequence"/>
</dbReference>
<dbReference type="EMBL" id="NXLT01000005">
    <property type="protein sequence ID" value="RDU66615.1"/>
    <property type="molecule type" value="Genomic_DNA"/>
</dbReference>
<keyword evidence="1" id="KW-0812">Transmembrane</keyword>
<name>A0A3D8INV6_9HELI</name>
<feature type="transmembrane region" description="Helical" evidence="1">
    <location>
        <begin position="156"/>
        <end position="180"/>
    </location>
</feature>
<dbReference type="AlphaFoldDB" id="A0A3D8INV6"/>
<feature type="transmembrane region" description="Helical" evidence="1">
    <location>
        <begin position="200"/>
        <end position="228"/>
    </location>
</feature>
<proteinExistence type="predicted"/>
<gene>
    <name evidence="2" type="ORF">CQA54_06550</name>
</gene>
<feature type="transmembrane region" description="Helical" evidence="1">
    <location>
        <begin position="20"/>
        <end position="39"/>
    </location>
</feature>
<organism evidence="2 3">
    <name type="scientific">Helicobacter equorum</name>
    <dbReference type="NCBI Taxonomy" id="361872"/>
    <lineage>
        <taxon>Bacteria</taxon>
        <taxon>Pseudomonadati</taxon>
        <taxon>Campylobacterota</taxon>
        <taxon>Epsilonproteobacteria</taxon>
        <taxon>Campylobacterales</taxon>
        <taxon>Helicobacteraceae</taxon>
        <taxon>Helicobacter</taxon>
    </lineage>
</organism>
<accession>A0A3D8INV6</accession>
<keyword evidence="3" id="KW-1185">Reference proteome</keyword>
<evidence type="ECO:0000313" key="2">
    <source>
        <dbReference type="EMBL" id="RDU66615.1"/>
    </source>
</evidence>
<evidence type="ECO:0000256" key="1">
    <source>
        <dbReference type="SAM" id="Phobius"/>
    </source>
</evidence>
<evidence type="ECO:0008006" key="4">
    <source>
        <dbReference type="Google" id="ProtNLM"/>
    </source>
</evidence>
<feature type="transmembrane region" description="Helical" evidence="1">
    <location>
        <begin position="114"/>
        <end position="135"/>
    </location>
</feature>
<feature type="transmembrane region" description="Helical" evidence="1">
    <location>
        <begin position="79"/>
        <end position="102"/>
    </location>
</feature>
<keyword evidence="1" id="KW-1133">Transmembrane helix</keyword>
<keyword evidence="1" id="KW-0472">Membrane</keyword>